<feature type="active site" evidence="5">
    <location>
        <position position="341"/>
    </location>
</feature>
<dbReference type="GO" id="GO:0000379">
    <property type="term" value="P:tRNA-type intron splice site recognition and cleavage"/>
    <property type="evidence" value="ECO:0007669"/>
    <property type="project" value="TreeGrafter"/>
</dbReference>
<dbReference type="OMA" id="LWRRWNP"/>
<feature type="region of interest" description="Disordered" evidence="6">
    <location>
        <begin position="125"/>
        <end position="144"/>
    </location>
</feature>
<dbReference type="GeneID" id="103131237"/>
<dbReference type="InterPro" id="IPR011856">
    <property type="entry name" value="tRNA_endonuc-like_dom_sf"/>
</dbReference>
<reference evidence="10" key="1">
    <citation type="submission" date="2013-10" db="EMBL/GenBank/DDBJ databases">
        <authorList>
            <person name="Schartl M."/>
            <person name="Warren W."/>
        </authorList>
    </citation>
    <scope>NUCLEOTIDE SEQUENCE [LARGE SCALE GENOMIC DNA]</scope>
    <source>
        <strain evidence="10">female</strain>
    </source>
</reference>
<evidence type="ECO:0000313" key="9">
    <source>
        <dbReference type="Ensembl" id="ENSPFOP00000012517.2"/>
    </source>
</evidence>
<protein>
    <recommendedName>
        <fullName evidence="4">tRNA-splicing endonuclease subunit Sen2</fullName>
        <ecNumber evidence="4">4.6.1.16</ecNumber>
    </recommendedName>
</protein>
<dbReference type="RefSeq" id="XP_007542897.1">
    <property type="nucleotide sequence ID" value="XM_007542835.2"/>
</dbReference>
<dbReference type="InterPro" id="IPR016589">
    <property type="entry name" value="tRNA_splic_SEN2"/>
</dbReference>
<dbReference type="AlphaFoldDB" id="A0A087Y3B4"/>
<dbReference type="GO" id="GO:0000214">
    <property type="term" value="C:tRNA-intron endonuclease complex"/>
    <property type="evidence" value="ECO:0007669"/>
    <property type="project" value="UniProtKB-UniRule"/>
</dbReference>
<dbReference type="OrthoDB" id="10249562at2759"/>
<evidence type="ECO:0000256" key="1">
    <source>
        <dbReference type="ARBA" id="ARBA00008078"/>
    </source>
</evidence>
<comment type="similarity">
    <text evidence="1 4">Belongs to the tRNA-intron endonuclease family.</text>
</comment>
<dbReference type="EMBL" id="AYCK01024038">
    <property type="status" value="NOT_ANNOTATED_CDS"/>
    <property type="molecule type" value="Genomic_DNA"/>
</dbReference>
<dbReference type="CTD" id="80746"/>
<feature type="domain" description="tRNA intron endonuclease N-terminal" evidence="8">
    <location>
        <begin position="218"/>
        <end position="252"/>
    </location>
</feature>
<evidence type="ECO:0000256" key="5">
    <source>
        <dbReference type="PIRSR" id="PIRSR011789-1"/>
    </source>
</evidence>
<dbReference type="STRING" id="48698.ENSPFOP00000012517"/>
<keyword evidence="4" id="KW-0539">Nucleus</keyword>
<dbReference type="PANTHER" id="PTHR21227:SF0">
    <property type="entry name" value="TRNA-SPLICING ENDONUCLEASE SUBUNIT SEN2"/>
    <property type="match status" value="1"/>
</dbReference>
<keyword evidence="3 4" id="KW-0456">Lyase</keyword>
<dbReference type="EMBL" id="AYCK01024039">
    <property type="status" value="NOT_ANNOTATED_CDS"/>
    <property type="molecule type" value="Genomic_DNA"/>
</dbReference>
<feature type="compositionally biased region" description="Acidic residues" evidence="6">
    <location>
        <begin position="170"/>
        <end position="180"/>
    </location>
</feature>
<dbReference type="InterPro" id="IPR036167">
    <property type="entry name" value="tRNA_intron_Endo_cat-like_sf"/>
</dbReference>
<dbReference type="Proteomes" id="UP000028760">
    <property type="component" value="Unassembled WGS sequence"/>
</dbReference>
<dbReference type="GeneTree" id="ENSGT00390000013266"/>
<dbReference type="InterPro" id="IPR006677">
    <property type="entry name" value="tRNA_intron_Endonuc_cat-like"/>
</dbReference>
<feature type="active site" evidence="5">
    <location>
        <position position="294"/>
    </location>
</feature>
<feature type="domain" description="tRNA intron endonuclease catalytic" evidence="7">
    <location>
        <begin position="262"/>
        <end position="348"/>
    </location>
</feature>
<dbReference type="Pfam" id="PF02778">
    <property type="entry name" value="tRNA_int_endo_N"/>
    <property type="match status" value="1"/>
</dbReference>
<dbReference type="GO" id="GO:0000213">
    <property type="term" value="F:tRNA-intron lyase activity"/>
    <property type="evidence" value="ECO:0007669"/>
    <property type="project" value="UniProtKB-UniRule"/>
</dbReference>
<dbReference type="Pfam" id="PF01974">
    <property type="entry name" value="tRNA_int_endo"/>
    <property type="match status" value="1"/>
</dbReference>
<evidence type="ECO:0000259" key="7">
    <source>
        <dbReference type="Pfam" id="PF01974"/>
    </source>
</evidence>
<reference evidence="9" key="3">
    <citation type="submission" date="2025-09" db="UniProtKB">
        <authorList>
            <consortium name="Ensembl"/>
        </authorList>
    </citation>
    <scope>IDENTIFICATION</scope>
</reference>
<dbReference type="InterPro" id="IPR006678">
    <property type="entry name" value="tRNA_intron_Endonuc_N"/>
</dbReference>
<sequence>MQAEFRPPRRRTRVYEDYKAPLPLIRNRQDRKHYRGELVHQQVLVCHPDHIQSIHNQGYFGKGVLSRARPEHSISDQWEKHKGVLLPVISQSRYEELLRWAEAELSSQRLDEEAANQTLLALTETVEEEEEENGAEEEPGGGACVLMKRLGAESKPEDRNCRSDPQNLDQDVEPNSDSDSETSSGVRVPGPGYVLVDLEAQDGGGAREVRRSPLALTEYLQLSLEEAFFLVYSLGVLSVYQQQEPLSVVELWRTFRLLRPDFVSSYAAYHHFRSRGWVPKGGGGAKYGVDLMLYRKGPPFYHASYSVVVERTGESLGGAALRPFSWRSLAALSRITASVSKELMLCYIIYPTDLSEDDLDSPVCLSRLKVQEAIVSRWVSSRERAEQDDI</sequence>
<dbReference type="KEGG" id="pfor:103131237"/>
<organism evidence="9 10">
    <name type="scientific">Poecilia formosa</name>
    <name type="common">Amazon molly</name>
    <name type="synonym">Limia formosa</name>
    <dbReference type="NCBI Taxonomy" id="48698"/>
    <lineage>
        <taxon>Eukaryota</taxon>
        <taxon>Metazoa</taxon>
        <taxon>Chordata</taxon>
        <taxon>Craniata</taxon>
        <taxon>Vertebrata</taxon>
        <taxon>Euteleostomi</taxon>
        <taxon>Actinopterygii</taxon>
        <taxon>Neopterygii</taxon>
        <taxon>Teleostei</taxon>
        <taxon>Neoteleostei</taxon>
        <taxon>Acanthomorphata</taxon>
        <taxon>Ovalentaria</taxon>
        <taxon>Atherinomorphae</taxon>
        <taxon>Cyprinodontiformes</taxon>
        <taxon>Poeciliidae</taxon>
        <taxon>Poeciliinae</taxon>
        <taxon>Poecilia</taxon>
    </lineage>
</organism>
<dbReference type="GO" id="GO:0003676">
    <property type="term" value="F:nucleic acid binding"/>
    <property type="evidence" value="ECO:0007669"/>
    <property type="project" value="InterPro"/>
</dbReference>
<dbReference type="CDD" id="cd22363">
    <property type="entry name" value="tRNA-intron_lyase_C"/>
    <property type="match status" value="1"/>
</dbReference>
<dbReference type="PIRSF" id="PIRSF011789">
    <property type="entry name" value="tRNA_splic_SEN2"/>
    <property type="match status" value="1"/>
</dbReference>
<evidence type="ECO:0000256" key="2">
    <source>
        <dbReference type="ARBA" id="ARBA00022694"/>
    </source>
</evidence>
<comment type="function">
    <text evidence="4">Constitutes one of the two catalytic subunit of the tRNA-splicing endonuclease complex, a complex responsible for identification and cleavage of the splice sites in pre-tRNA. It cleaves pre-tRNA at the 5'- and 3'-splice sites to release the intron. The products are an intron and two tRNA half-molecules bearing 2',3'-cyclic phosphate and 5'-OH termini. There are no conserved sequences at the splice sites, but the intron is invariably located at the same site in the gene, placing the splice sites an invariant distance from the constant structural features of the tRNA body.</text>
</comment>
<proteinExistence type="inferred from homology"/>
<dbReference type="SUPFAM" id="SSF53032">
    <property type="entry name" value="tRNA-intron endonuclease catalytic domain-like"/>
    <property type="match status" value="1"/>
</dbReference>
<dbReference type="GO" id="GO:0005737">
    <property type="term" value="C:cytoplasm"/>
    <property type="evidence" value="ECO:0007669"/>
    <property type="project" value="TreeGrafter"/>
</dbReference>
<keyword evidence="2 4" id="KW-0819">tRNA processing</keyword>
<dbReference type="PANTHER" id="PTHR21227">
    <property type="entry name" value="TRNA-SPLICING ENDONUCLEASE SUBUNIT SEN2"/>
    <property type="match status" value="1"/>
</dbReference>
<evidence type="ECO:0000256" key="4">
    <source>
        <dbReference type="PIRNR" id="PIRNR011789"/>
    </source>
</evidence>
<evidence type="ECO:0000256" key="3">
    <source>
        <dbReference type="ARBA" id="ARBA00023239"/>
    </source>
</evidence>
<feature type="active site" evidence="5">
    <location>
        <position position="302"/>
    </location>
</feature>
<feature type="region of interest" description="Disordered" evidence="6">
    <location>
        <begin position="155"/>
        <end position="191"/>
    </location>
</feature>
<evidence type="ECO:0000256" key="6">
    <source>
        <dbReference type="SAM" id="MobiDB-lite"/>
    </source>
</evidence>
<dbReference type="Ensembl" id="ENSPFOT00000012534.2">
    <property type="protein sequence ID" value="ENSPFOP00000012517.2"/>
    <property type="gene ID" value="ENSPFOG00000012459.2"/>
</dbReference>
<dbReference type="EC" id="4.6.1.16" evidence="4"/>
<dbReference type="Gene3D" id="3.40.1350.10">
    <property type="match status" value="1"/>
</dbReference>
<feature type="compositionally biased region" description="Acidic residues" evidence="6">
    <location>
        <begin position="125"/>
        <end position="139"/>
    </location>
</feature>
<evidence type="ECO:0000313" key="10">
    <source>
        <dbReference type="Proteomes" id="UP000028760"/>
    </source>
</evidence>
<dbReference type="InterPro" id="IPR006676">
    <property type="entry name" value="tRNA_splic"/>
</dbReference>
<evidence type="ECO:0000259" key="8">
    <source>
        <dbReference type="Pfam" id="PF02778"/>
    </source>
</evidence>
<keyword evidence="10" id="KW-1185">Reference proteome</keyword>
<comment type="subcellular location">
    <subcellularLocation>
        <location evidence="4">Nucleus</location>
    </subcellularLocation>
</comment>
<name>A0A087Y3B4_POEFO</name>
<reference evidence="9" key="2">
    <citation type="submission" date="2025-08" db="UniProtKB">
        <authorList>
            <consortium name="Ensembl"/>
        </authorList>
    </citation>
    <scope>IDENTIFICATION</scope>
</reference>
<accession>A0A087Y3B4</accession>
<dbReference type="eggNOG" id="KOG4685">
    <property type="taxonomic scope" value="Eukaryota"/>
</dbReference>